<comment type="caution">
    <text evidence="6">The sequence shown here is derived from an EMBL/GenBank/DDBJ whole genome shotgun (WGS) entry which is preliminary data.</text>
</comment>
<evidence type="ECO:0000259" key="5">
    <source>
        <dbReference type="Pfam" id="PF22780"/>
    </source>
</evidence>
<dbReference type="AlphaFoldDB" id="A0A2W1NP99"/>
<dbReference type="InterPro" id="IPR023166">
    <property type="entry name" value="BaiN-like_dom_sf"/>
</dbReference>
<feature type="domain" description="RsdA/BaiN/AoA(So)-like insert" evidence="5">
    <location>
        <begin position="194"/>
        <end position="342"/>
    </location>
</feature>
<evidence type="ECO:0000259" key="4">
    <source>
        <dbReference type="Pfam" id="PF03486"/>
    </source>
</evidence>
<organism evidence="6 7">
    <name type="scientific">Putridiphycobacter roseus</name>
    <dbReference type="NCBI Taxonomy" id="2219161"/>
    <lineage>
        <taxon>Bacteria</taxon>
        <taxon>Pseudomonadati</taxon>
        <taxon>Bacteroidota</taxon>
        <taxon>Flavobacteriia</taxon>
        <taxon>Flavobacteriales</taxon>
        <taxon>Crocinitomicaceae</taxon>
        <taxon>Putridiphycobacter</taxon>
    </lineage>
</organism>
<evidence type="ECO:0000256" key="3">
    <source>
        <dbReference type="ARBA" id="ARBA00022827"/>
    </source>
</evidence>
<dbReference type="OrthoDB" id="5288829at2"/>
<dbReference type="SUPFAM" id="SSF51905">
    <property type="entry name" value="FAD/NAD(P)-binding domain"/>
    <property type="match status" value="1"/>
</dbReference>
<sequence>MKAKIAIIGGGASALFFATQIDTQKFEVQIFEQKKTLGRKLLVAGNGGFNLTHSSPVNQLVKKYIPVEFLSDKLEQYDNLFFQHYLKELHIPTFIGSSKRVFPVPPIKPIEVLNELLKVIKEKDITIASAHKWQGWNADYTKLLFKTENDQKEVAFDMAVFCMGGNSWQKTGSNGHWLNIFQKAGITCHPFQSSNCEMLIDWSHSNIGLFAGTPLKNIAVKSSQQQVKGELVVTKNGMEGNAIYALSNDVRTSLNTNGTALVYLDLKPGITIDKIIEKLAGFKNGNWTAHVKQQLKLTKVALELIRFNSDKFTYTDPDQLAHLIKNIPLKIYALGPIDAAISTVGGVALQSVNAHFELQQLPNQFVIGEMLDWDAPTGGYLLQGCFTMGTYLANYFNNKTVP</sequence>
<gene>
    <name evidence="6" type="ORF">DNU06_06440</name>
</gene>
<dbReference type="EMBL" id="QKSB01000003">
    <property type="protein sequence ID" value="PZE17462.1"/>
    <property type="molecule type" value="Genomic_DNA"/>
</dbReference>
<evidence type="ECO:0000256" key="2">
    <source>
        <dbReference type="ARBA" id="ARBA00022630"/>
    </source>
</evidence>
<keyword evidence="2" id="KW-0285">Flavoprotein</keyword>
<keyword evidence="3" id="KW-0274">FAD</keyword>
<evidence type="ECO:0000256" key="1">
    <source>
        <dbReference type="ARBA" id="ARBA00001974"/>
    </source>
</evidence>
<dbReference type="Pfam" id="PF22780">
    <property type="entry name" value="HI0933_like_1st"/>
    <property type="match status" value="1"/>
</dbReference>
<dbReference type="InterPro" id="IPR004792">
    <property type="entry name" value="BaiN-like"/>
</dbReference>
<dbReference type="NCBIfam" id="TIGR00275">
    <property type="entry name" value="aminoacetone oxidase family FAD-binding enzyme"/>
    <property type="match status" value="1"/>
</dbReference>
<keyword evidence="7" id="KW-1185">Reference proteome</keyword>
<protein>
    <submittedName>
        <fullName evidence="6">Aminoacetone oxidase family FAD-binding enzyme</fullName>
    </submittedName>
</protein>
<dbReference type="Gene3D" id="2.40.30.10">
    <property type="entry name" value="Translation factors"/>
    <property type="match status" value="1"/>
</dbReference>
<name>A0A2W1NP99_9FLAO</name>
<dbReference type="Pfam" id="PF03486">
    <property type="entry name" value="HI0933_like"/>
    <property type="match status" value="1"/>
</dbReference>
<dbReference type="RefSeq" id="WP_111062423.1">
    <property type="nucleotide sequence ID" value="NZ_JBHUCU010000027.1"/>
</dbReference>
<comment type="cofactor">
    <cofactor evidence="1">
        <name>FAD</name>
        <dbReference type="ChEBI" id="CHEBI:57692"/>
    </cofactor>
</comment>
<dbReference type="Gene3D" id="1.10.8.260">
    <property type="entry name" value="HI0933 insert domain-like"/>
    <property type="match status" value="1"/>
</dbReference>
<dbReference type="SUPFAM" id="SSF160996">
    <property type="entry name" value="HI0933 insert domain-like"/>
    <property type="match status" value="1"/>
</dbReference>
<dbReference type="PANTHER" id="PTHR42887:SF1">
    <property type="entry name" value="BLR3961 PROTEIN"/>
    <property type="match status" value="1"/>
</dbReference>
<evidence type="ECO:0000313" key="7">
    <source>
        <dbReference type="Proteomes" id="UP000249248"/>
    </source>
</evidence>
<feature type="domain" description="RsdA/BaiN/AoA(So)-like Rossmann fold-like" evidence="4">
    <location>
        <begin position="4"/>
        <end position="391"/>
    </location>
</feature>
<dbReference type="InterPro" id="IPR022460">
    <property type="entry name" value="Flavoprotein_PP4765"/>
</dbReference>
<proteinExistence type="predicted"/>
<dbReference type="Gene3D" id="3.50.50.60">
    <property type="entry name" value="FAD/NAD(P)-binding domain"/>
    <property type="match status" value="1"/>
</dbReference>
<reference evidence="6 7" key="1">
    <citation type="submission" date="2018-06" db="EMBL/GenBank/DDBJ databases">
        <title>The draft genome sequence of Crocinitomix sp. SM1701.</title>
        <authorList>
            <person name="Zhang X."/>
        </authorList>
    </citation>
    <scope>NUCLEOTIDE SEQUENCE [LARGE SCALE GENOMIC DNA]</scope>
    <source>
        <strain evidence="6 7">SM1701</strain>
    </source>
</reference>
<dbReference type="PANTHER" id="PTHR42887">
    <property type="entry name" value="OS12G0638800 PROTEIN"/>
    <property type="match status" value="1"/>
</dbReference>
<accession>A0A2W1NP99</accession>
<dbReference type="InterPro" id="IPR036188">
    <property type="entry name" value="FAD/NAD-bd_sf"/>
</dbReference>
<dbReference type="Proteomes" id="UP000249248">
    <property type="component" value="Unassembled WGS sequence"/>
</dbReference>
<evidence type="ECO:0000313" key="6">
    <source>
        <dbReference type="EMBL" id="PZE17462.1"/>
    </source>
</evidence>
<dbReference type="InterPro" id="IPR057661">
    <property type="entry name" value="RsdA/BaiN/AoA(So)_Rossmann"/>
</dbReference>
<dbReference type="NCBIfam" id="TIGR03862">
    <property type="entry name" value="flavo_PP4765"/>
    <property type="match status" value="1"/>
</dbReference>
<dbReference type="InterPro" id="IPR055178">
    <property type="entry name" value="RsdA/BaiN/AoA(So)-like_dom"/>
</dbReference>